<keyword evidence="4 8" id="KW-0862">Zinc</keyword>
<comment type="cofactor">
    <cofactor evidence="8 9">
        <name>Zn(2+)</name>
        <dbReference type="ChEBI" id="CHEBI:29105"/>
    </cofactor>
    <text evidence="8 9">Binds 1 zinc ion per subunit.</text>
</comment>
<keyword evidence="3 9" id="KW-0378">Hydrolase</keyword>
<feature type="transmembrane region" description="Helical" evidence="9">
    <location>
        <begin position="345"/>
        <end position="368"/>
    </location>
</feature>
<dbReference type="Gene3D" id="3.30.2010.10">
    <property type="entry name" value="Metalloproteases ('zincins'), catalytic domain"/>
    <property type="match status" value="1"/>
</dbReference>
<dbReference type="GO" id="GO:0046872">
    <property type="term" value="F:metal ion binding"/>
    <property type="evidence" value="ECO:0007669"/>
    <property type="project" value="UniProtKB-UniRule"/>
</dbReference>
<evidence type="ECO:0000256" key="9">
    <source>
        <dbReference type="RuleBase" id="RU366005"/>
    </source>
</evidence>
<gene>
    <name evidence="12" type="ORF">CEUTPL_LOCUS7090</name>
</gene>
<keyword evidence="13" id="KW-1185">Reference proteome</keyword>
<feature type="transmembrane region" description="Helical" evidence="9">
    <location>
        <begin position="160"/>
        <end position="179"/>
    </location>
</feature>
<feature type="active site" evidence="7">
    <location>
        <position position="294"/>
    </location>
</feature>
<dbReference type="Pfam" id="PF01435">
    <property type="entry name" value="Peptidase_M48"/>
    <property type="match status" value="1"/>
</dbReference>
<comment type="function">
    <text evidence="9">Proteolytically removes the C-terminal three residues of farnesylated proteins.</text>
</comment>
<evidence type="ECO:0000256" key="3">
    <source>
        <dbReference type="ARBA" id="ARBA00022801"/>
    </source>
</evidence>
<name>A0A9N9MPM3_9CUCU</name>
<feature type="active site" description="Proton donor" evidence="7">
    <location>
        <position position="377"/>
    </location>
</feature>
<evidence type="ECO:0000313" key="12">
    <source>
        <dbReference type="EMBL" id="CAG9766508.1"/>
    </source>
</evidence>
<dbReference type="InterPro" id="IPR027057">
    <property type="entry name" value="CAXX_Prtase_1"/>
</dbReference>
<evidence type="ECO:0000259" key="10">
    <source>
        <dbReference type="Pfam" id="PF01435"/>
    </source>
</evidence>
<dbReference type="GO" id="GO:0005789">
    <property type="term" value="C:endoplasmic reticulum membrane"/>
    <property type="evidence" value="ECO:0007669"/>
    <property type="project" value="UniProtKB-SubCell"/>
</dbReference>
<dbReference type="AlphaFoldDB" id="A0A9N9MPM3"/>
<dbReference type="PANTHER" id="PTHR10120">
    <property type="entry name" value="CAAX PRENYL PROTEASE 1"/>
    <property type="match status" value="1"/>
</dbReference>
<evidence type="ECO:0000256" key="2">
    <source>
        <dbReference type="ARBA" id="ARBA00022723"/>
    </source>
</evidence>
<dbReference type="GO" id="GO:0071586">
    <property type="term" value="P:CAAX-box protein processing"/>
    <property type="evidence" value="ECO:0007669"/>
    <property type="project" value="UniProtKB-UniRule"/>
</dbReference>
<accession>A0A9N9MPM3</accession>
<keyword evidence="2 8" id="KW-0479">Metal-binding</keyword>
<comment type="subcellular location">
    <subcellularLocation>
        <location evidence="9">Endoplasmic reticulum membrane</location>
        <topology evidence="9">Multi-pass membrane protein</topology>
    </subcellularLocation>
</comment>
<dbReference type="EC" id="3.4.24.84" evidence="9"/>
<dbReference type="FunFam" id="3.30.2010.10:FF:000003">
    <property type="entry name" value="CAAX prenyl protease"/>
    <property type="match status" value="1"/>
</dbReference>
<feature type="binding site" evidence="8">
    <location>
        <position position="293"/>
    </location>
    <ligand>
        <name>Zn(2+)</name>
        <dbReference type="ChEBI" id="CHEBI:29105"/>
        <note>catalytic</note>
    </ligand>
</feature>
<feature type="transmembrane region" description="Helical" evidence="9">
    <location>
        <begin position="115"/>
        <end position="139"/>
    </location>
</feature>
<evidence type="ECO:0000256" key="6">
    <source>
        <dbReference type="ARBA" id="ARBA00044456"/>
    </source>
</evidence>
<dbReference type="Proteomes" id="UP001152799">
    <property type="component" value="Chromosome 3"/>
</dbReference>
<evidence type="ECO:0000256" key="8">
    <source>
        <dbReference type="PIRSR" id="PIRSR627057-2"/>
    </source>
</evidence>
<evidence type="ECO:0000256" key="4">
    <source>
        <dbReference type="ARBA" id="ARBA00022833"/>
    </source>
</evidence>
<reference evidence="12" key="1">
    <citation type="submission" date="2022-01" db="EMBL/GenBank/DDBJ databases">
        <authorList>
            <person name="King R."/>
        </authorList>
    </citation>
    <scope>NUCLEOTIDE SEQUENCE</scope>
</reference>
<dbReference type="EMBL" id="OU892279">
    <property type="protein sequence ID" value="CAG9766508.1"/>
    <property type="molecule type" value="Genomic_DNA"/>
</dbReference>
<dbReference type="OrthoDB" id="360839at2759"/>
<feature type="transmembrane region" description="Helical" evidence="9">
    <location>
        <begin position="185"/>
        <end position="208"/>
    </location>
</feature>
<comment type="catalytic activity">
    <reaction evidence="6 9">
        <text>Hydrolyzes the peptide bond -P2-(S-farnesyl or geranylgeranyl)C-P1'-P2'-P3'-COOH where P1' and P2' are amino acids with aliphatic side chains and P3' is any C-terminal residue.</text>
        <dbReference type="EC" id="3.4.24.84"/>
    </reaction>
</comment>
<dbReference type="Pfam" id="PF16491">
    <property type="entry name" value="Peptidase_M48_N"/>
    <property type="match status" value="1"/>
</dbReference>
<keyword evidence="9" id="KW-1133">Transmembrane helix</keyword>
<dbReference type="CDD" id="cd07343">
    <property type="entry name" value="M48A_Zmpste24p_like"/>
    <property type="match status" value="1"/>
</dbReference>
<comment type="similarity">
    <text evidence="9">Belongs to the peptidase M48A family.</text>
</comment>
<proteinExistence type="inferred from homology"/>
<keyword evidence="9" id="KW-0472">Membrane</keyword>
<keyword evidence="1 9" id="KW-0645">Protease</keyword>
<keyword evidence="9" id="KW-0812">Transmembrane</keyword>
<evidence type="ECO:0000256" key="1">
    <source>
        <dbReference type="ARBA" id="ARBA00022670"/>
    </source>
</evidence>
<evidence type="ECO:0000259" key="11">
    <source>
        <dbReference type="Pfam" id="PF16491"/>
    </source>
</evidence>
<feature type="domain" description="CAAX prenyl protease 1 N-terminal" evidence="11">
    <location>
        <begin position="37"/>
        <end position="215"/>
    </location>
</feature>
<dbReference type="GO" id="GO:0004222">
    <property type="term" value="F:metalloendopeptidase activity"/>
    <property type="evidence" value="ECO:0007669"/>
    <property type="project" value="UniProtKB-UniRule"/>
</dbReference>
<organism evidence="12 13">
    <name type="scientific">Ceutorhynchus assimilis</name>
    <name type="common">cabbage seed weevil</name>
    <dbReference type="NCBI Taxonomy" id="467358"/>
    <lineage>
        <taxon>Eukaryota</taxon>
        <taxon>Metazoa</taxon>
        <taxon>Ecdysozoa</taxon>
        <taxon>Arthropoda</taxon>
        <taxon>Hexapoda</taxon>
        <taxon>Insecta</taxon>
        <taxon>Pterygota</taxon>
        <taxon>Neoptera</taxon>
        <taxon>Endopterygota</taxon>
        <taxon>Coleoptera</taxon>
        <taxon>Polyphaga</taxon>
        <taxon>Cucujiformia</taxon>
        <taxon>Curculionidae</taxon>
        <taxon>Ceutorhynchinae</taxon>
        <taxon>Ceutorhynchus</taxon>
    </lineage>
</organism>
<feature type="domain" description="Peptidase M48" evidence="10">
    <location>
        <begin position="220"/>
        <end position="429"/>
    </location>
</feature>
<evidence type="ECO:0000313" key="13">
    <source>
        <dbReference type="Proteomes" id="UP001152799"/>
    </source>
</evidence>
<evidence type="ECO:0000256" key="7">
    <source>
        <dbReference type="PIRSR" id="PIRSR627057-1"/>
    </source>
</evidence>
<feature type="binding site" evidence="8">
    <location>
        <position position="297"/>
    </location>
    <ligand>
        <name>Zn(2+)</name>
        <dbReference type="ChEBI" id="CHEBI:29105"/>
        <note>catalytic</note>
    </ligand>
</feature>
<evidence type="ECO:0000256" key="5">
    <source>
        <dbReference type="ARBA" id="ARBA00023049"/>
    </source>
</evidence>
<keyword evidence="9" id="KW-0256">Endoplasmic reticulum</keyword>
<sequence>MSLDLINSLTDQSVCNIIIFLLWADYIWETYLSIRQYGVATKADQIPPQLKDVMKKDEYDKARNYSIAKLQFGFIKDFQSILINTYVIHQGFLASVWEYTESINLFNDEVSTSCIWLVILQLITTVLDLPFTIYYTFILEEKFGFNKQTPGFFIWDKIKQFFVFQMITAMIASVVIVVVKNGGDYFFIWLWAVVGVITLLLLTIYPAVIAPLFDKYTPLPDGPLRTDIETLASSLKFPLTQLYVVEGSKRSSHSNAYFYGLFNSKRIVLFDTLLAKDDGSGCKDDEILAVLSHELGHWSKNHTIKNLIIVQVNLFLLFTVFGTIFKYPKLYTALGFYNTQPVLVGLFVVLQYVMMPYNTILSFLMTILSRQFEFEADDFAVQLNKGVALESALLKLNKDNSGFPVHDWLYSVWHYSHPPLLQRIEALRKGIKRFNAKQK</sequence>
<keyword evidence="5 9" id="KW-0482">Metalloprotease</keyword>
<feature type="transmembrane region" description="Helical" evidence="9">
    <location>
        <begin position="307"/>
        <end position="325"/>
    </location>
</feature>
<dbReference type="InterPro" id="IPR001915">
    <property type="entry name" value="Peptidase_M48"/>
</dbReference>
<protein>
    <recommendedName>
        <fullName evidence="9">CAAX prenyl protease</fullName>
        <ecNumber evidence="9">3.4.24.84</ecNumber>
    </recommendedName>
</protein>
<dbReference type="InterPro" id="IPR032456">
    <property type="entry name" value="Peptidase_M48_N"/>
</dbReference>
<feature type="binding site" evidence="8">
    <location>
        <position position="373"/>
    </location>
    <ligand>
        <name>Zn(2+)</name>
        <dbReference type="ChEBI" id="CHEBI:29105"/>
        <note>catalytic</note>
    </ligand>
</feature>